<keyword evidence="3" id="KW-1185">Reference proteome</keyword>
<protein>
    <recommendedName>
        <fullName evidence="1">RES domain-containing protein</fullName>
    </recommendedName>
</protein>
<accession>N1MJV7</accession>
<name>N1MJV7_9SPHN</name>
<reference evidence="3" key="2">
    <citation type="submission" date="2013-04" db="EMBL/GenBank/DDBJ databases">
        <title>Bisphenol A degrading Sphingobium sp. strain BiD32.</title>
        <authorList>
            <person name="Nielsen J.L."/>
            <person name="Zhou N.A."/>
            <person name="Kjeldal H."/>
        </authorList>
    </citation>
    <scope>NUCLEOTIDE SEQUENCE [LARGE SCALE GENOMIC DNA]</scope>
    <source>
        <strain evidence="3">BiD32</strain>
    </source>
</reference>
<sequence>MALSFSRFDGLVYRAHHPAWAYDPVSGEGAKLHGGRFNRIGTACFYAALSLETAWLEAQQGFAFKAQPLTICSYRAEIADVLDLTDLAVRERADVTLTQLSCAWERLAADRKPVPTWELADRLIEAGCAGVIVPSFASRATPDDRNLVLWSWGREAPHHLEVIDDEQRLPRDQSSWQDGPKSI</sequence>
<evidence type="ECO:0000313" key="3">
    <source>
        <dbReference type="Proteomes" id="UP000013201"/>
    </source>
</evidence>
<dbReference type="InterPro" id="IPR014914">
    <property type="entry name" value="RES_dom"/>
</dbReference>
<dbReference type="RefSeq" id="WP_006949412.1">
    <property type="nucleotide sequence ID" value="NZ_CAVK010000013.1"/>
</dbReference>
<feature type="domain" description="RES" evidence="1">
    <location>
        <begin position="24"/>
        <end position="163"/>
    </location>
</feature>
<dbReference type="EMBL" id="CAVK010000013">
    <property type="protein sequence ID" value="CCW15947.1"/>
    <property type="molecule type" value="Genomic_DNA"/>
</dbReference>
<reference evidence="2 3" key="1">
    <citation type="submission" date="2013-03" db="EMBL/GenBank/DDBJ databases">
        <authorList>
            <person name="Le V."/>
        </authorList>
    </citation>
    <scope>NUCLEOTIDE SEQUENCE [LARGE SCALE GENOMIC DNA]</scope>
    <source>
        <strain evidence="2 3">BiD32</strain>
    </source>
</reference>
<dbReference type="AlphaFoldDB" id="N1MJV7"/>
<gene>
    <name evidence="2" type="ORF">EBBID32_2780</name>
</gene>
<proteinExistence type="predicted"/>
<organism evidence="2 3">
    <name type="scientific">Sphingobium indicum BiD32</name>
    <dbReference type="NCBI Taxonomy" id="1301087"/>
    <lineage>
        <taxon>Bacteria</taxon>
        <taxon>Pseudomonadati</taxon>
        <taxon>Pseudomonadota</taxon>
        <taxon>Alphaproteobacteria</taxon>
        <taxon>Sphingomonadales</taxon>
        <taxon>Sphingomonadaceae</taxon>
        <taxon>Sphingobium</taxon>
    </lineage>
</organism>
<evidence type="ECO:0000313" key="2">
    <source>
        <dbReference type="EMBL" id="CCW15947.1"/>
    </source>
</evidence>
<dbReference type="SMART" id="SM00953">
    <property type="entry name" value="RES"/>
    <property type="match status" value="1"/>
</dbReference>
<comment type="caution">
    <text evidence="2">The sequence shown here is derived from an EMBL/GenBank/DDBJ whole genome shotgun (WGS) entry which is preliminary data.</text>
</comment>
<dbReference type="Pfam" id="PF08808">
    <property type="entry name" value="RES"/>
    <property type="match status" value="1"/>
</dbReference>
<dbReference type="Proteomes" id="UP000013201">
    <property type="component" value="Unassembled WGS sequence"/>
</dbReference>
<evidence type="ECO:0000259" key="1">
    <source>
        <dbReference type="SMART" id="SM00953"/>
    </source>
</evidence>
<dbReference type="OrthoDB" id="648213at2"/>